<sequence>MGTHPARGPWSAERTRGRCPNIPLSPALDTTASGATHCQSRLTIRPMAAAPACMSMRKKHVTATLPGRVDQLPQAKHNPQATPVQVQNVPHSSTHPNMSPVPEHEPTRSPVPGWVPAPQKEAPAEGHHSTSKTSHPATQRRPHN</sequence>
<feature type="region of interest" description="Disordered" evidence="1">
    <location>
        <begin position="1"/>
        <end position="32"/>
    </location>
</feature>
<dbReference type="Proteomes" id="UP001352852">
    <property type="component" value="Unassembled WGS sequence"/>
</dbReference>
<proteinExistence type="predicted"/>
<protein>
    <submittedName>
        <fullName evidence="2">Uncharacterized protein</fullName>
    </submittedName>
</protein>
<keyword evidence="3" id="KW-1185">Reference proteome</keyword>
<accession>A0ABU7CY68</accession>
<feature type="compositionally biased region" description="Polar residues" evidence="1">
    <location>
        <begin position="77"/>
        <end position="97"/>
    </location>
</feature>
<evidence type="ECO:0000313" key="3">
    <source>
        <dbReference type="Proteomes" id="UP001352852"/>
    </source>
</evidence>
<name>A0ABU7CY68_9TELE</name>
<evidence type="ECO:0000256" key="1">
    <source>
        <dbReference type="SAM" id="MobiDB-lite"/>
    </source>
</evidence>
<feature type="region of interest" description="Disordered" evidence="1">
    <location>
        <begin position="65"/>
        <end position="144"/>
    </location>
</feature>
<gene>
    <name evidence="2" type="ORF">CHARACLAT_002536</name>
</gene>
<dbReference type="EMBL" id="JAHUTJ010008299">
    <property type="protein sequence ID" value="MED6266473.1"/>
    <property type="molecule type" value="Genomic_DNA"/>
</dbReference>
<reference evidence="2 3" key="1">
    <citation type="submission" date="2021-06" db="EMBL/GenBank/DDBJ databases">
        <authorList>
            <person name="Palmer J.M."/>
        </authorList>
    </citation>
    <scope>NUCLEOTIDE SEQUENCE [LARGE SCALE GENOMIC DNA]</scope>
    <source>
        <strain evidence="2 3">CL_MEX2019</strain>
        <tissue evidence="2">Muscle</tissue>
    </source>
</reference>
<evidence type="ECO:0000313" key="2">
    <source>
        <dbReference type="EMBL" id="MED6266473.1"/>
    </source>
</evidence>
<organism evidence="2 3">
    <name type="scientific">Characodon lateralis</name>
    <dbReference type="NCBI Taxonomy" id="208331"/>
    <lineage>
        <taxon>Eukaryota</taxon>
        <taxon>Metazoa</taxon>
        <taxon>Chordata</taxon>
        <taxon>Craniata</taxon>
        <taxon>Vertebrata</taxon>
        <taxon>Euteleostomi</taxon>
        <taxon>Actinopterygii</taxon>
        <taxon>Neopterygii</taxon>
        <taxon>Teleostei</taxon>
        <taxon>Neoteleostei</taxon>
        <taxon>Acanthomorphata</taxon>
        <taxon>Ovalentaria</taxon>
        <taxon>Atherinomorphae</taxon>
        <taxon>Cyprinodontiformes</taxon>
        <taxon>Goodeidae</taxon>
        <taxon>Characodon</taxon>
    </lineage>
</organism>
<comment type="caution">
    <text evidence="2">The sequence shown here is derived from an EMBL/GenBank/DDBJ whole genome shotgun (WGS) entry which is preliminary data.</text>
</comment>